<dbReference type="Proteomes" id="UP001362999">
    <property type="component" value="Unassembled WGS sequence"/>
</dbReference>
<gene>
    <name evidence="1" type="ORF">R3P38DRAFT_3070345</name>
</gene>
<dbReference type="AlphaFoldDB" id="A0AAW0A1A8"/>
<comment type="caution">
    <text evidence="1">The sequence shown here is derived from an EMBL/GenBank/DDBJ whole genome shotgun (WGS) entry which is preliminary data.</text>
</comment>
<organism evidence="1 2">
    <name type="scientific">Favolaschia claudopus</name>
    <dbReference type="NCBI Taxonomy" id="2862362"/>
    <lineage>
        <taxon>Eukaryota</taxon>
        <taxon>Fungi</taxon>
        <taxon>Dikarya</taxon>
        <taxon>Basidiomycota</taxon>
        <taxon>Agaricomycotina</taxon>
        <taxon>Agaricomycetes</taxon>
        <taxon>Agaricomycetidae</taxon>
        <taxon>Agaricales</taxon>
        <taxon>Marasmiineae</taxon>
        <taxon>Mycenaceae</taxon>
        <taxon>Favolaschia</taxon>
    </lineage>
</organism>
<protein>
    <submittedName>
        <fullName evidence="1">Uncharacterized protein</fullName>
    </submittedName>
</protein>
<accession>A0AAW0A1A8</accession>
<proteinExistence type="predicted"/>
<dbReference type="EMBL" id="JAWWNJ010000096">
    <property type="protein sequence ID" value="KAK6996755.1"/>
    <property type="molecule type" value="Genomic_DNA"/>
</dbReference>
<evidence type="ECO:0000313" key="2">
    <source>
        <dbReference type="Proteomes" id="UP001362999"/>
    </source>
</evidence>
<keyword evidence="2" id="KW-1185">Reference proteome</keyword>
<name>A0AAW0A1A8_9AGAR</name>
<evidence type="ECO:0000313" key="1">
    <source>
        <dbReference type="EMBL" id="KAK6996755.1"/>
    </source>
</evidence>
<sequence length="364" mass="40856">MPLFNFEIFPWNKPPRTIEVKSSRPGYTSPQKNLLQDEPLRYRFPRQQREEHLSSTRVQHKVTVKPEPVSTFDPMASISTHSRGETRTAIQFLSPLQQLQAAVHQLLSDSTHNADFATELTEVICLGDLKNTDNLWKSLNLSLKPYMKDDDNRVKIVDEVIARIIQYNDHNITSTQVTALSTLNSSAKPATHPSIDHLQSAFGELKIQSPTPTQTNLSRKAIREDTASIAVHSGSSSQTPSQQLALNSTVQPFHSVKGSSGDFRYYNSVASYDLQIPPSHLPHGLSAGDLFIHKNSVKSTEQVWLFSGQKEWIDITGHWKTPGSVVHPEHPDRVLTVRNNGTPNWILRKDFAKVVTKNRSVSST</sequence>
<reference evidence="1 2" key="1">
    <citation type="journal article" date="2024" name="J Genomics">
        <title>Draft genome sequencing and assembly of Favolaschia claudopus CIRM-BRFM 2984 isolated from oak limbs.</title>
        <authorList>
            <person name="Navarro D."/>
            <person name="Drula E."/>
            <person name="Chaduli D."/>
            <person name="Cazenave R."/>
            <person name="Ahrendt S."/>
            <person name="Wang J."/>
            <person name="Lipzen A."/>
            <person name="Daum C."/>
            <person name="Barry K."/>
            <person name="Grigoriev I.V."/>
            <person name="Favel A."/>
            <person name="Rosso M.N."/>
            <person name="Martin F."/>
        </authorList>
    </citation>
    <scope>NUCLEOTIDE SEQUENCE [LARGE SCALE GENOMIC DNA]</scope>
    <source>
        <strain evidence="1 2">CIRM-BRFM 2984</strain>
    </source>
</reference>